<dbReference type="GO" id="GO:0008270">
    <property type="term" value="F:zinc ion binding"/>
    <property type="evidence" value="ECO:0007669"/>
    <property type="project" value="UniProtKB-UniRule"/>
</dbReference>
<evidence type="ECO:0000259" key="15">
    <source>
        <dbReference type="PROSITE" id="PS50145"/>
    </source>
</evidence>
<dbReference type="InterPro" id="IPR001293">
    <property type="entry name" value="Znf_TRAF"/>
</dbReference>
<comment type="catalytic activity">
    <reaction evidence="11">
        <text>S-ubiquitinyl-[E2 ubiquitin-conjugating enzyme]-L-cysteine + [acceptor protein]-L-lysine = [E2 ubiquitin-conjugating enzyme]-L-cysteine + N(6)-ubiquitinyl-[acceptor protein]-L-lysine.</text>
        <dbReference type="EC" id="2.3.2.27"/>
    </reaction>
</comment>
<dbReference type="PANTHER" id="PTHR10131:SF76">
    <property type="entry name" value="TNF RECEPTOR-ASSOCIATED FACTOR 3"/>
    <property type="match status" value="1"/>
</dbReference>
<dbReference type="SUPFAM" id="SSF49599">
    <property type="entry name" value="TRAF domain-like"/>
    <property type="match status" value="3"/>
</dbReference>
<dbReference type="GO" id="GO:0006915">
    <property type="term" value="P:apoptotic process"/>
    <property type="evidence" value="ECO:0007669"/>
    <property type="project" value="UniProtKB-KW"/>
</dbReference>
<dbReference type="PIRSF" id="PIRSF015614">
    <property type="entry name" value="TRAF"/>
    <property type="match status" value="1"/>
</dbReference>
<dbReference type="Pfam" id="PF02176">
    <property type="entry name" value="zf-TRAF"/>
    <property type="match status" value="1"/>
</dbReference>
<dbReference type="GO" id="GO:0042981">
    <property type="term" value="P:regulation of apoptotic process"/>
    <property type="evidence" value="ECO:0007669"/>
    <property type="project" value="InterPro"/>
</dbReference>
<proteinExistence type="inferred from homology"/>
<dbReference type="SUPFAM" id="SSF57850">
    <property type="entry name" value="RING/U-box"/>
    <property type="match status" value="1"/>
</dbReference>
<dbReference type="Pfam" id="PF21355">
    <property type="entry name" value="TRAF-mep_MATH"/>
    <property type="match status" value="1"/>
</dbReference>
<protein>
    <recommendedName>
        <fullName evidence="11">TNF receptor-associated factor</fullName>
        <ecNumber evidence="11">2.3.2.27</ecNumber>
    </recommendedName>
</protein>
<dbReference type="PANTHER" id="PTHR10131">
    <property type="entry name" value="TNF RECEPTOR ASSOCIATED FACTOR"/>
    <property type="match status" value="1"/>
</dbReference>
<dbReference type="Pfam" id="PF21363">
    <property type="entry name" value="TRAF3_RING"/>
    <property type="match status" value="1"/>
</dbReference>
<dbReference type="Gene3D" id="2.60.210.10">
    <property type="entry name" value="Apoptosis, Tumor Necrosis Factor Receptor Associated Protein 2, Chain A"/>
    <property type="match status" value="1"/>
</dbReference>
<dbReference type="SMART" id="SM00184">
    <property type="entry name" value="RING"/>
    <property type="match status" value="1"/>
</dbReference>
<dbReference type="RefSeq" id="XP_032821054.1">
    <property type="nucleotide sequence ID" value="XM_032965163.1"/>
</dbReference>
<dbReference type="PROSITE" id="PS50144">
    <property type="entry name" value="MATH"/>
    <property type="match status" value="1"/>
</dbReference>
<dbReference type="PROSITE" id="PS00518">
    <property type="entry name" value="ZF_RING_1"/>
    <property type="match status" value="1"/>
</dbReference>
<evidence type="ECO:0000256" key="4">
    <source>
        <dbReference type="ARBA" id="ARBA00022703"/>
    </source>
</evidence>
<evidence type="ECO:0000256" key="7">
    <source>
        <dbReference type="ARBA" id="ARBA00022771"/>
    </source>
</evidence>
<dbReference type="InterPro" id="IPR002083">
    <property type="entry name" value="MATH/TRAF_dom"/>
</dbReference>
<evidence type="ECO:0000256" key="12">
    <source>
        <dbReference type="PROSITE-ProRule" id="PRU00207"/>
    </source>
</evidence>
<feature type="domain" description="TRAF-type" evidence="15">
    <location>
        <begin position="196"/>
        <end position="253"/>
    </location>
</feature>
<evidence type="ECO:0000256" key="11">
    <source>
        <dbReference type="PIRNR" id="PIRNR015614"/>
    </source>
</evidence>
<evidence type="ECO:0000256" key="1">
    <source>
        <dbReference type="ARBA" id="ARBA00004496"/>
    </source>
</evidence>
<evidence type="ECO:0000256" key="8">
    <source>
        <dbReference type="ARBA" id="ARBA00022833"/>
    </source>
</evidence>
<dbReference type="PROSITE" id="PS50145">
    <property type="entry name" value="ZF_TRAF"/>
    <property type="match status" value="2"/>
</dbReference>
<keyword evidence="16" id="KW-1185">Reference proteome</keyword>
<dbReference type="FunFam" id="2.60.210.10:FF:000001">
    <property type="entry name" value="TNF receptor-associated factor"/>
    <property type="match status" value="1"/>
</dbReference>
<dbReference type="GO" id="GO:0005737">
    <property type="term" value="C:cytoplasm"/>
    <property type="evidence" value="ECO:0007669"/>
    <property type="project" value="UniProtKB-SubCell"/>
</dbReference>
<keyword evidence="2 11" id="KW-0963">Cytoplasm</keyword>
<dbReference type="Gene3D" id="3.30.40.10">
    <property type="entry name" value="Zinc/RING finger domain, C3HC4 (zinc finger)"/>
    <property type="match status" value="2"/>
</dbReference>
<dbReference type="AlphaFoldDB" id="A0AAJ7TP94"/>
<evidence type="ECO:0000313" key="17">
    <source>
        <dbReference type="RefSeq" id="XP_032821054.1"/>
    </source>
</evidence>
<feature type="domain" description="RING-type" evidence="13">
    <location>
        <begin position="58"/>
        <end position="97"/>
    </location>
</feature>
<keyword evidence="3" id="KW-1017">Isopeptide bond</keyword>
<keyword evidence="5 11" id="KW-0479">Metal-binding</keyword>
<sequence length="580" mass="64553">MAALLPGVGPSTQASSLHTLVKDGAPISSYLPASVGGEAPTCGYREHFVHPPEDKYRCELCRLPLRDPRQTECGHRFCEPCIRPVLSKATPACPVDNELLQPDKVFRDNCCRREILALRVHCRNDTAGCKQIVELGKLQEHMAVCVHEAVNCPHAGCTERLLRGELVNHVALGCHFRTESCRYCNQQVPLAEKRKHYETRCPRYPIPCPNKCEEQSIAREELVSHLGICPYKQAECFFSQFGCKYKGTLQGLKEHESGATQQHLSLVTARSANLELKVSMLQSQLAERANSADLLGTRVRELEKELISVGQTASKNESRLGHTQRMLAVQTERLLRLQESMQGTTRRADHDALRGDLDGTAATLHELGTRVAAIEESGGSVTHSSTPTRLAALDSALSRHDTQLFAHDTRLAEMDLRFQVLETASYNGKLVWKIRDYARRKQDAVSGRTLSLYSQPFYTSPFGYRMCARAYLNGDGVGRGTHLSLFFVVMRGEYDALLPWPFRQRVTLTLLDQGAARRQLSDTFKPDPASSSFRRPTSDMNIASGCPLFVSHVALESASYLQDDTIFIKVVVDTGELGDP</sequence>
<feature type="domain" description="MATH" evidence="14">
    <location>
        <begin position="427"/>
        <end position="572"/>
    </location>
</feature>
<dbReference type="InterPro" id="IPR013083">
    <property type="entry name" value="Znf_RING/FYVE/PHD"/>
</dbReference>
<evidence type="ECO:0000313" key="19">
    <source>
        <dbReference type="RefSeq" id="XP_032821056.1"/>
    </source>
</evidence>
<evidence type="ECO:0000313" key="18">
    <source>
        <dbReference type="RefSeq" id="XP_032821055.1"/>
    </source>
</evidence>
<evidence type="ECO:0000259" key="14">
    <source>
        <dbReference type="PROSITE" id="PS50144"/>
    </source>
</evidence>
<evidence type="ECO:0000256" key="6">
    <source>
        <dbReference type="ARBA" id="ARBA00022737"/>
    </source>
</evidence>
<keyword evidence="9" id="KW-0832">Ubl conjugation</keyword>
<dbReference type="InterPro" id="IPR001841">
    <property type="entry name" value="Znf_RING"/>
</dbReference>
<dbReference type="GO" id="GO:0007165">
    <property type="term" value="P:signal transduction"/>
    <property type="evidence" value="ECO:0007669"/>
    <property type="project" value="InterPro"/>
</dbReference>
<dbReference type="InterPro" id="IPR049440">
    <property type="entry name" value="TRAF3/5_RING"/>
</dbReference>
<dbReference type="FunFam" id="3.30.40.10:FF:000286">
    <property type="entry name" value="TNF receptor-associated factor"/>
    <property type="match status" value="1"/>
</dbReference>
<evidence type="ECO:0000256" key="5">
    <source>
        <dbReference type="ARBA" id="ARBA00022723"/>
    </source>
</evidence>
<dbReference type="SUPFAM" id="SSF57953">
    <property type="entry name" value="Trimerization domain of TRAF"/>
    <property type="match status" value="1"/>
</dbReference>
<comment type="similarity">
    <text evidence="11">Belongs to the TNF receptor-associated factor family.</text>
</comment>
<dbReference type="KEGG" id="pmrn:116948469"/>
<feature type="zinc finger region" description="TRAF-type" evidence="12">
    <location>
        <begin position="141"/>
        <end position="189"/>
    </location>
</feature>
<evidence type="ECO:0000259" key="13">
    <source>
        <dbReference type="PROSITE" id="PS50089"/>
    </source>
</evidence>
<keyword evidence="10" id="KW-0175">Coiled coil</keyword>
<dbReference type="GeneID" id="116948469"/>
<keyword evidence="6" id="KW-0677">Repeat</keyword>
<gene>
    <name evidence="17 18 19" type="primary">LOC116948469</name>
</gene>
<dbReference type="GO" id="GO:0061630">
    <property type="term" value="F:ubiquitin protein ligase activity"/>
    <property type="evidence" value="ECO:0007669"/>
    <property type="project" value="UniProtKB-EC"/>
</dbReference>
<dbReference type="InterPro" id="IPR008974">
    <property type="entry name" value="TRAF-like"/>
</dbReference>
<keyword evidence="8 11" id="KW-0862">Zinc</keyword>
<feature type="zinc finger region" description="TRAF-type" evidence="12">
    <location>
        <begin position="196"/>
        <end position="253"/>
    </location>
</feature>
<name>A0AAJ7TP94_PETMA</name>
<evidence type="ECO:0000256" key="2">
    <source>
        <dbReference type="ARBA" id="ARBA00022490"/>
    </source>
</evidence>
<dbReference type="SMART" id="SM00061">
    <property type="entry name" value="MATH"/>
    <property type="match status" value="1"/>
</dbReference>
<dbReference type="GO" id="GO:0009898">
    <property type="term" value="C:cytoplasmic side of plasma membrane"/>
    <property type="evidence" value="ECO:0007669"/>
    <property type="project" value="TreeGrafter"/>
</dbReference>
<dbReference type="Proteomes" id="UP001318040">
    <property type="component" value="Chromosome 33"/>
</dbReference>
<evidence type="ECO:0000256" key="3">
    <source>
        <dbReference type="ARBA" id="ARBA00022499"/>
    </source>
</evidence>
<keyword evidence="4" id="KW-0053">Apoptosis</keyword>
<dbReference type="GO" id="GO:0005164">
    <property type="term" value="F:tumor necrosis factor receptor binding"/>
    <property type="evidence" value="ECO:0007669"/>
    <property type="project" value="UniProtKB-UniRule"/>
</dbReference>
<feature type="domain" description="TRAF-type" evidence="15">
    <location>
        <begin position="141"/>
        <end position="189"/>
    </location>
</feature>
<comment type="subcellular location">
    <subcellularLocation>
        <location evidence="1 11">Cytoplasm</location>
    </subcellularLocation>
</comment>
<dbReference type="InterPro" id="IPR017907">
    <property type="entry name" value="Znf_RING_CS"/>
</dbReference>
<dbReference type="InterPro" id="IPR012227">
    <property type="entry name" value="TNF_rcpt-assoc_TRAF_met"/>
</dbReference>
<accession>A0AAJ7TP94</accession>
<evidence type="ECO:0000256" key="10">
    <source>
        <dbReference type="ARBA" id="ARBA00023054"/>
    </source>
</evidence>
<reference evidence="17 18" key="1">
    <citation type="submission" date="2025-04" db="UniProtKB">
        <authorList>
            <consortium name="RefSeq"/>
        </authorList>
    </citation>
    <scope>IDENTIFICATION</scope>
    <source>
        <tissue evidence="17 18">Sperm</tissue>
    </source>
</reference>
<evidence type="ECO:0000313" key="16">
    <source>
        <dbReference type="Proteomes" id="UP001318040"/>
    </source>
</evidence>
<dbReference type="InterPro" id="IPR049342">
    <property type="entry name" value="TRAF1-6_MATH_dom"/>
</dbReference>
<evidence type="ECO:0000256" key="9">
    <source>
        <dbReference type="ARBA" id="ARBA00022843"/>
    </source>
</evidence>
<keyword evidence="7 12" id="KW-0863">Zinc-finger</keyword>
<dbReference type="PROSITE" id="PS50089">
    <property type="entry name" value="ZF_RING_2"/>
    <property type="match status" value="1"/>
</dbReference>
<organism evidence="16 17">
    <name type="scientific">Petromyzon marinus</name>
    <name type="common">Sea lamprey</name>
    <dbReference type="NCBI Taxonomy" id="7757"/>
    <lineage>
        <taxon>Eukaryota</taxon>
        <taxon>Metazoa</taxon>
        <taxon>Chordata</taxon>
        <taxon>Craniata</taxon>
        <taxon>Vertebrata</taxon>
        <taxon>Cyclostomata</taxon>
        <taxon>Hyperoartia</taxon>
        <taxon>Petromyzontiformes</taxon>
        <taxon>Petromyzontidae</taxon>
        <taxon>Petromyzon</taxon>
    </lineage>
</organism>
<dbReference type="RefSeq" id="XP_032821056.1">
    <property type="nucleotide sequence ID" value="XM_032965165.1"/>
</dbReference>
<dbReference type="EC" id="2.3.2.27" evidence="11"/>
<dbReference type="RefSeq" id="XP_032821055.1">
    <property type="nucleotide sequence ID" value="XM_032965164.1"/>
</dbReference>
<dbReference type="GO" id="GO:0043122">
    <property type="term" value="P:regulation of canonical NF-kappaB signal transduction"/>
    <property type="evidence" value="ECO:0007669"/>
    <property type="project" value="TreeGrafter"/>
</dbReference>